<evidence type="ECO:0000256" key="9">
    <source>
        <dbReference type="ARBA" id="ARBA00023136"/>
    </source>
</evidence>
<dbReference type="PANTHER" id="PTHR10585">
    <property type="entry name" value="ER LUMEN PROTEIN RETAINING RECEPTOR"/>
    <property type="match status" value="1"/>
</dbReference>
<dbReference type="GO" id="GO:0005789">
    <property type="term" value="C:endoplasmic reticulum membrane"/>
    <property type="evidence" value="ECO:0007669"/>
    <property type="project" value="UniProtKB-SubCell"/>
</dbReference>
<keyword evidence="3 11" id="KW-0813">Transport</keyword>
<evidence type="ECO:0000256" key="8">
    <source>
        <dbReference type="ARBA" id="ARBA00022989"/>
    </source>
</evidence>
<dbReference type="InterPro" id="IPR000133">
    <property type="entry name" value="ER_ret_rcpt"/>
</dbReference>
<evidence type="ECO:0000256" key="1">
    <source>
        <dbReference type="ARBA" id="ARBA00004477"/>
    </source>
</evidence>
<dbReference type="PROSITE" id="PS00952">
    <property type="entry name" value="ER_LUMEN_RECEPTOR_2"/>
    <property type="match status" value="1"/>
</dbReference>
<dbReference type="AlphaFoldDB" id="A0A419PBW6"/>
<dbReference type="GO" id="GO:0016192">
    <property type="term" value="P:vesicle-mediated transport"/>
    <property type="evidence" value="ECO:0007669"/>
    <property type="project" value="UniProtKB-KW"/>
</dbReference>
<dbReference type="Pfam" id="PF00810">
    <property type="entry name" value="ER_lumen_recept"/>
    <property type="match status" value="1"/>
</dbReference>
<evidence type="ECO:0000256" key="2">
    <source>
        <dbReference type="ARBA" id="ARBA00010120"/>
    </source>
</evidence>
<dbReference type="InParanoid" id="A0A419PBW6"/>
<keyword evidence="8 11" id="KW-1133">Transmembrane helix</keyword>
<comment type="caution">
    <text evidence="11">Lacks conserved residue(s) required for the propagation of feature annotation.</text>
</comment>
<evidence type="ECO:0000256" key="3">
    <source>
        <dbReference type="ARBA" id="ARBA00022448"/>
    </source>
</evidence>
<dbReference type="EMBL" id="NIRI02000005">
    <property type="protein sequence ID" value="KAG5454614.1"/>
    <property type="molecule type" value="Genomic_DNA"/>
</dbReference>
<feature type="transmembrane region" description="Helical" evidence="11">
    <location>
        <begin position="111"/>
        <end position="129"/>
    </location>
</feature>
<name>A0A419PBW6_CLOSI</name>
<evidence type="ECO:0000256" key="4">
    <source>
        <dbReference type="ARBA" id="ARBA00022692"/>
    </source>
</evidence>
<protein>
    <recommendedName>
        <fullName evidence="11">ER lumen protein-retaining receptor</fullName>
    </recommendedName>
</protein>
<accession>A0A419PBW6</accession>
<evidence type="ECO:0000256" key="10">
    <source>
        <dbReference type="ARBA" id="ARBA00023170"/>
    </source>
</evidence>
<comment type="subcellular location">
    <subcellularLocation>
        <location evidence="1 11">Endoplasmic reticulum membrane</location>
        <topology evidence="1 11">Multi-pass membrane protein</topology>
    </subcellularLocation>
</comment>
<organism evidence="12 13">
    <name type="scientific">Clonorchis sinensis</name>
    <name type="common">Chinese liver fluke</name>
    <dbReference type="NCBI Taxonomy" id="79923"/>
    <lineage>
        <taxon>Eukaryota</taxon>
        <taxon>Metazoa</taxon>
        <taxon>Spiralia</taxon>
        <taxon>Lophotrochozoa</taxon>
        <taxon>Platyhelminthes</taxon>
        <taxon>Trematoda</taxon>
        <taxon>Digenea</taxon>
        <taxon>Opisthorchiida</taxon>
        <taxon>Opisthorchiata</taxon>
        <taxon>Opisthorchiidae</taxon>
        <taxon>Clonorchis</taxon>
    </lineage>
</organism>
<evidence type="ECO:0000256" key="7">
    <source>
        <dbReference type="ARBA" id="ARBA00022927"/>
    </source>
</evidence>
<evidence type="ECO:0000256" key="5">
    <source>
        <dbReference type="ARBA" id="ARBA00022824"/>
    </source>
</evidence>
<comment type="similarity">
    <text evidence="2 11">Belongs to the ERD2 family.</text>
</comment>
<feature type="transmembrane region" description="Helical" evidence="11">
    <location>
        <begin position="20"/>
        <end position="41"/>
    </location>
</feature>
<dbReference type="GO" id="GO:0006621">
    <property type="term" value="P:protein retention in ER lumen"/>
    <property type="evidence" value="ECO:0007669"/>
    <property type="project" value="InterPro"/>
</dbReference>
<keyword evidence="9 11" id="KW-0472">Membrane</keyword>
<feature type="transmembrane region" description="Helical" evidence="11">
    <location>
        <begin position="141"/>
        <end position="161"/>
    </location>
</feature>
<reference evidence="12 13" key="1">
    <citation type="journal article" date="2018" name="Biotechnol. Adv.">
        <title>Improved genomic resources and new bioinformatic workflow for the carcinogenic parasite Clonorchis sinensis: Biotechnological implications.</title>
        <authorList>
            <person name="Wang D."/>
            <person name="Korhonen P.K."/>
            <person name="Gasser R.B."/>
            <person name="Young N.D."/>
        </authorList>
    </citation>
    <scope>NUCLEOTIDE SEQUENCE [LARGE SCALE GENOMIC DNA]</scope>
    <source>
        <strain evidence="12">Cs-k2</strain>
    </source>
</reference>
<keyword evidence="4 11" id="KW-0812">Transmembrane</keyword>
<keyword evidence="6" id="KW-0931">ER-Golgi transport</keyword>
<reference evidence="12 13" key="2">
    <citation type="journal article" date="2021" name="Genomics">
        <title>High-quality reference genome for Clonorchis sinensis.</title>
        <authorList>
            <person name="Young N.D."/>
            <person name="Stroehlein A.J."/>
            <person name="Kinkar L."/>
            <person name="Wang T."/>
            <person name="Sohn W.M."/>
            <person name="Chang B.C.H."/>
            <person name="Kaur P."/>
            <person name="Weisz D."/>
            <person name="Dudchenko O."/>
            <person name="Aiden E.L."/>
            <person name="Korhonen P.K."/>
            <person name="Gasser R.B."/>
        </authorList>
    </citation>
    <scope>NUCLEOTIDE SEQUENCE [LARGE SCALE GENOMIC DNA]</scope>
    <source>
        <strain evidence="12">Cs-k2</strain>
    </source>
</reference>
<dbReference type="GO" id="GO:0015031">
    <property type="term" value="P:protein transport"/>
    <property type="evidence" value="ECO:0007669"/>
    <property type="project" value="UniProtKB-KW"/>
</dbReference>
<dbReference type="PRINTS" id="PR00660">
    <property type="entry name" value="ERLUMENR"/>
</dbReference>
<gene>
    <name evidence="12" type="ORF">CSKR_106006</name>
</gene>
<proteinExistence type="inferred from homology"/>
<evidence type="ECO:0000313" key="13">
    <source>
        <dbReference type="Proteomes" id="UP000286415"/>
    </source>
</evidence>
<dbReference type="OrthoDB" id="7694678at2759"/>
<dbReference type="STRING" id="79923.A0A419PBW6"/>
<keyword evidence="7 11" id="KW-0653">Protein transport</keyword>
<keyword evidence="5 11" id="KW-0256">Endoplasmic reticulum</keyword>
<evidence type="ECO:0000313" key="12">
    <source>
        <dbReference type="EMBL" id="KAG5454614.1"/>
    </source>
</evidence>
<evidence type="ECO:0000256" key="11">
    <source>
        <dbReference type="RuleBase" id="RU000634"/>
    </source>
</evidence>
<evidence type="ECO:0000256" key="6">
    <source>
        <dbReference type="ARBA" id="ARBA00022892"/>
    </source>
</evidence>
<dbReference type="Proteomes" id="UP000286415">
    <property type="component" value="Unassembled WGS sequence"/>
</dbReference>
<feature type="transmembrane region" description="Helical" evidence="11">
    <location>
        <begin position="53"/>
        <end position="74"/>
    </location>
</feature>
<dbReference type="GO" id="GO:0046923">
    <property type="term" value="F:ER retention sequence binding"/>
    <property type="evidence" value="ECO:0007669"/>
    <property type="project" value="InterPro"/>
</dbReference>
<comment type="caution">
    <text evidence="12">The sequence shown here is derived from an EMBL/GenBank/DDBJ whole genome shotgun (WGS) entry which is preliminary data.</text>
</comment>
<feature type="transmembrane region" description="Helical" evidence="11">
    <location>
        <begin position="80"/>
        <end position="99"/>
    </location>
</feature>
<keyword evidence="13" id="KW-1185">Reference proteome</keyword>
<keyword evidence="10 11" id="KW-0675">Receptor</keyword>
<sequence length="565" mass="64099">MFALVFTTRYLDLFVYFVSVYNTIMKIVFILSSYLTVYFMYSKFKQTLETTDSLFRLPYFIVPIGGLAVLVNHSAAPLEILWTFSIYLESVAILPQLFMISSTGQAETITAHYLFALGSYRAMYLLNWIYRYYTEDVYDLIAIVAGCVQTLLYIDFFYLYITKGQPIGICGWLNWLEREFTDHKVRGSNPTSASRLPLSRLGQAGSIPALVLPSGGVAARHRKGHHVLRIPNHRLPKRMLFSVPRLEGWTTVDLTKEYRRDYENFGCKKSVKLAFHNGYRVIFTSPALVHPSYCLQYIDPFPFPPLNSPLTVVYLRTNLSAPASNAQLPTPPPQIIGERHCGSYNHYDKHPVLTADDDDDELWQPGSIPALVLSSGGMAARHRKGGTAGQLFIYIVYRSLHLSVELVENGKLRQPGSISALLFPSGDMVAMHQTGVKLNDYSHDRFRPSWGSSGRRSPRVSVNLMFYLNPNWTVFEKYTQLQINLVFCERLTWNPAESPQLEHEAAWCSTFSCLDASQKGDSAGFHEFMCTLIAPEESWQDNSDPSQSDETMKQFGLFSSLYALV</sequence>